<evidence type="ECO:0000256" key="7">
    <source>
        <dbReference type="ARBA" id="ARBA00023295"/>
    </source>
</evidence>
<evidence type="ECO:0000256" key="3">
    <source>
        <dbReference type="ARBA" id="ARBA00022801"/>
    </source>
</evidence>
<accession>A0A2V1DY91</accession>
<dbReference type="STRING" id="97972.A0A2V1DY91"/>
<evidence type="ECO:0000256" key="6">
    <source>
        <dbReference type="ARBA" id="ARBA00023277"/>
    </source>
</evidence>
<dbReference type="PANTHER" id="PTHR33753:SF1">
    <property type="entry name" value="ENDO-BETA-1,4-GLUCANASE CELB"/>
    <property type="match status" value="1"/>
</dbReference>
<evidence type="ECO:0000256" key="4">
    <source>
        <dbReference type="ARBA" id="ARBA00023001"/>
    </source>
</evidence>
<proteinExistence type="inferred from homology"/>
<feature type="chain" id="PRO_5016065649" description="Glucanase" evidence="10">
    <location>
        <begin position="18"/>
        <end position="427"/>
    </location>
</feature>
<comment type="catalytic activity">
    <reaction evidence="1">
        <text>Endohydrolysis of (1-&gt;4)-beta-D-glucosidic linkages in cellulose, lichenin and cereal beta-D-glucans.</text>
        <dbReference type="EC" id="3.2.1.4"/>
    </reaction>
</comment>
<evidence type="ECO:0000256" key="8">
    <source>
        <dbReference type="ARBA" id="ARBA00023326"/>
    </source>
</evidence>
<evidence type="ECO:0000256" key="10">
    <source>
        <dbReference type="SAM" id="SignalP"/>
    </source>
</evidence>
<dbReference type="AlphaFoldDB" id="A0A2V1DY91"/>
<keyword evidence="6" id="KW-0119">Carbohydrate metabolism</keyword>
<dbReference type="Proteomes" id="UP000244855">
    <property type="component" value="Unassembled WGS sequence"/>
</dbReference>
<sequence>MAPYTILAAGLLGLATAQTPGSTPEVHPKLTTWKCTNAGGCQEQNTAVVLDSASHWIHQKEDQSKGCGNWGSGPDATACPDEATCAQNCIMEGIQDYSTYGVTTQGGALTMNMFGANGVSSPRLYLLAEDEENYEMMELTGNEFTFDVDVSKLPCGMNGALYHIEMEADGGRSDLNPGGAKYGTGYCDAQCFTTPWVNGVGNIKAQGICCNEMDIWEANKRATQVAPHTCSNPGLYRCTGEECGANGVCDKNGCGKNPYRVDKSYYNPNTGKVDTNRPFTVVTQFPAKDGVLQSIVRKYVQDGKVIEDVNSNIPMDDAYCSANGATTFMNLGAMKGMGEAMSASRPMVLAMSIWWDESGFMNWLDAGEAGPCNATEGDPKVIQTIEKAPAVIFSGIKWGEIGSTFSNGTSTNSTSARKLLHRALRHE</sequence>
<organism evidence="11 12">
    <name type="scientific">Periconia macrospinosa</name>
    <dbReference type="NCBI Taxonomy" id="97972"/>
    <lineage>
        <taxon>Eukaryota</taxon>
        <taxon>Fungi</taxon>
        <taxon>Dikarya</taxon>
        <taxon>Ascomycota</taxon>
        <taxon>Pezizomycotina</taxon>
        <taxon>Dothideomycetes</taxon>
        <taxon>Pleosporomycetidae</taxon>
        <taxon>Pleosporales</taxon>
        <taxon>Massarineae</taxon>
        <taxon>Periconiaceae</taxon>
        <taxon>Periconia</taxon>
    </lineage>
</organism>
<protein>
    <recommendedName>
        <fullName evidence="9">Glucanase</fullName>
        <ecNumber evidence="9">3.2.1.-</ecNumber>
    </recommendedName>
</protein>
<evidence type="ECO:0000256" key="2">
    <source>
        <dbReference type="ARBA" id="ARBA00006044"/>
    </source>
</evidence>
<dbReference type="PANTHER" id="PTHR33753">
    <property type="entry name" value="1,4-BETA-D-GLUCAN CELLOBIOHYDROLASE B"/>
    <property type="match status" value="1"/>
</dbReference>
<keyword evidence="3 9" id="KW-0378">Hydrolase</keyword>
<dbReference type="GO" id="GO:0030245">
    <property type="term" value="P:cellulose catabolic process"/>
    <property type="evidence" value="ECO:0007669"/>
    <property type="project" value="UniProtKB-KW"/>
</dbReference>
<name>A0A2V1DY91_9PLEO</name>
<reference evidence="11 12" key="1">
    <citation type="journal article" date="2018" name="Sci. Rep.">
        <title>Comparative genomics provides insights into the lifestyle and reveals functional heterogeneity of dark septate endophytic fungi.</title>
        <authorList>
            <person name="Knapp D.G."/>
            <person name="Nemeth J.B."/>
            <person name="Barry K."/>
            <person name="Hainaut M."/>
            <person name="Henrissat B."/>
            <person name="Johnson J."/>
            <person name="Kuo A."/>
            <person name="Lim J.H.P."/>
            <person name="Lipzen A."/>
            <person name="Nolan M."/>
            <person name="Ohm R.A."/>
            <person name="Tamas L."/>
            <person name="Grigoriev I.V."/>
            <person name="Spatafora J.W."/>
            <person name="Nagy L.G."/>
            <person name="Kovacs G.M."/>
        </authorList>
    </citation>
    <scope>NUCLEOTIDE SEQUENCE [LARGE SCALE GENOMIC DNA]</scope>
    <source>
        <strain evidence="11 12">DSE2036</strain>
    </source>
</reference>
<dbReference type="Pfam" id="PF00840">
    <property type="entry name" value="Glyco_hydro_7"/>
    <property type="match status" value="1"/>
</dbReference>
<dbReference type="SUPFAM" id="SSF49899">
    <property type="entry name" value="Concanavalin A-like lectins/glucanases"/>
    <property type="match status" value="1"/>
</dbReference>
<evidence type="ECO:0000313" key="12">
    <source>
        <dbReference type="Proteomes" id="UP000244855"/>
    </source>
</evidence>
<dbReference type="InterPro" id="IPR013320">
    <property type="entry name" value="ConA-like_dom_sf"/>
</dbReference>
<keyword evidence="4 9" id="KW-0136">Cellulose degradation</keyword>
<dbReference type="EC" id="3.2.1.-" evidence="9"/>
<keyword evidence="10" id="KW-0732">Signal</keyword>
<evidence type="ECO:0000313" key="11">
    <source>
        <dbReference type="EMBL" id="PVI01840.1"/>
    </source>
</evidence>
<dbReference type="OrthoDB" id="412382at2759"/>
<dbReference type="InterPro" id="IPR037019">
    <property type="entry name" value="Glyco_hydro_7_sf"/>
</dbReference>
<gene>
    <name evidence="11" type="ORF">DM02DRAFT_334000</name>
</gene>
<dbReference type="Gene3D" id="2.70.100.10">
    <property type="entry name" value="Glycoside hydrolase, family 7, domain"/>
    <property type="match status" value="1"/>
</dbReference>
<feature type="signal peptide" evidence="10">
    <location>
        <begin position="1"/>
        <end position="17"/>
    </location>
</feature>
<dbReference type="InterPro" id="IPR001722">
    <property type="entry name" value="Glyco_hydro_7"/>
</dbReference>
<keyword evidence="7 9" id="KW-0326">Glycosidase</keyword>
<dbReference type="GO" id="GO:0008810">
    <property type="term" value="F:cellulase activity"/>
    <property type="evidence" value="ECO:0007669"/>
    <property type="project" value="UniProtKB-EC"/>
</dbReference>
<keyword evidence="5" id="KW-0325">Glycoprotein</keyword>
<evidence type="ECO:0000256" key="5">
    <source>
        <dbReference type="ARBA" id="ARBA00023180"/>
    </source>
</evidence>
<evidence type="ECO:0000256" key="1">
    <source>
        <dbReference type="ARBA" id="ARBA00000966"/>
    </source>
</evidence>
<comment type="similarity">
    <text evidence="2 9">Belongs to the glycosyl hydrolase 7 (cellulase C) family.</text>
</comment>
<keyword evidence="8 9" id="KW-0624">Polysaccharide degradation</keyword>
<evidence type="ECO:0000256" key="9">
    <source>
        <dbReference type="RuleBase" id="RU361164"/>
    </source>
</evidence>
<dbReference type="PRINTS" id="PR00734">
    <property type="entry name" value="GLHYDRLASE7"/>
</dbReference>
<keyword evidence="12" id="KW-1185">Reference proteome</keyword>
<dbReference type="CDD" id="cd07999">
    <property type="entry name" value="GH7_CBH_EG"/>
    <property type="match status" value="1"/>
</dbReference>
<dbReference type="EMBL" id="KZ805351">
    <property type="protein sequence ID" value="PVI01840.1"/>
    <property type="molecule type" value="Genomic_DNA"/>
</dbReference>